<dbReference type="AlphaFoldDB" id="A0A1C3WJI0"/>
<protein>
    <submittedName>
        <fullName evidence="1">Uncharacterized protein</fullName>
    </submittedName>
</protein>
<dbReference type="RefSeq" id="WP_075857107.1">
    <property type="nucleotide sequence ID" value="NZ_FMAC01000023.1"/>
</dbReference>
<organism evidence="1 2">
    <name type="scientific">Rhizobium hainanense</name>
    <dbReference type="NCBI Taxonomy" id="52131"/>
    <lineage>
        <taxon>Bacteria</taxon>
        <taxon>Pseudomonadati</taxon>
        <taxon>Pseudomonadota</taxon>
        <taxon>Alphaproteobacteria</taxon>
        <taxon>Hyphomicrobiales</taxon>
        <taxon>Rhizobiaceae</taxon>
        <taxon>Rhizobium/Agrobacterium group</taxon>
        <taxon>Rhizobium</taxon>
    </lineage>
</organism>
<evidence type="ECO:0000313" key="2">
    <source>
        <dbReference type="Proteomes" id="UP000186228"/>
    </source>
</evidence>
<keyword evidence="2" id="KW-1185">Reference proteome</keyword>
<dbReference type="Proteomes" id="UP000186228">
    <property type="component" value="Unassembled WGS sequence"/>
</dbReference>
<gene>
    <name evidence="1" type="ORF">GA0061100_12312</name>
</gene>
<reference evidence="2" key="1">
    <citation type="submission" date="2016-08" db="EMBL/GenBank/DDBJ databases">
        <authorList>
            <person name="Varghese N."/>
            <person name="Submissions Spin"/>
        </authorList>
    </citation>
    <scope>NUCLEOTIDE SEQUENCE [LARGE SCALE GENOMIC DNA]</scope>
    <source>
        <strain evidence="2">CCBAU 57015</strain>
    </source>
</reference>
<proteinExistence type="predicted"/>
<accession>A0A1C3WJI0</accession>
<dbReference type="EMBL" id="FMAC01000023">
    <property type="protein sequence ID" value="SCB40193.1"/>
    <property type="molecule type" value="Genomic_DNA"/>
</dbReference>
<evidence type="ECO:0000313" key="1">
    <source>
        <dbReference type="EMBL" id="SCB40193.1"/>
    </source>
</evidence>
<name>A0A1C3WJI0_9HYPH</name>
<sequence>MTKQVQLPTDLLHRRMTLVNEVAGLNAKALKMTQMLAGTEMEVLRIELEISREGVTGQLVRNLHEVEDSATSIRLRQKICEDQIAEAEEAIAEIDRLLEERAGS</sequence>
<dbReference type="OrthoDB" id="8420643at2"/>
<dbReference type="STRING" id="52131.GA0061100_12312"/>